<comment type="subcellular location">
    <subcellularLocation>
        <location evidence="10">Endoplasmic reticulum membrane</location>
        <topology evidence="10">Multi-pass membrane protein</topology>
    </subcellularLocation>
    <subcellularLocation>
        <location evidence="2">Microsome membrane</location>
        <topology evidence="2">Multi-pass membrane protein</topology>
    </subcellularLocation>
</comment>
<dbReference type="OrthoDB" id="1678617at2759"/>
<dbReference type="GO" id="GO:0005789">
    <property type="term" value="C:endoplasmic reticulum membrane"/>
    <property type="evidence" value="ECO:0007669"/>
    <property type="project" value="UniProtKB-SubCell"/>
</dbReference>
<dbReference type="Pfam" id="PF08491">
    <property type="entry name" value="SE"/>
    <property type="match status" value="1"/>
</dbReference>
<evidence type="ECO:0000256" key="4">
    <source>
        <dbReference type="ARBA" id="ARBA00012312"/>
    </source>
</evidence>
<dbReference type="PRINTS" id="PR00420">
    <property type="entry name" value="RNGMNOXGNASE"/>
</dbReference>
<evidence type="ECO:0000256" key="8">
    <source>
        <dbReference type="ARBA" id="ARBA00023002"/>
    </source>
</evidence>
<comment type="cofactor">
    <cofactor evidence="1 10">
        <name>FAD</name>
        <dbReference type="ChEBI" id="CHEBI:57692"/>
    </cofactor>
</comment>
<dbReference type="GO" id="GO:0050660">
    <property type="term" value="F:flavin adenine dinucleotide binding"/>
    <property type="evidence" value="ECO:0007669"/>
    <property type="project" value="UniProtKB-UniRule"/>
</dbReference>
<evidence type="ECO:0000256" key="7">
    <source>
        <dbReference type="ARBA" id="ARBA00022848"/>
    </source>
</evidence>
<dbReference type="EC" id="1.14.14.17" evidence="4 10"/>
<dbReference type="EMBL" id="JAACJO010000002">
    <property type="protein sequence ID" value="KAF5361848.1"/>
    <property type="molecule type" value="Genomic_DNA"/>
</dbReference>
<accession>A0A8H5GBG0</accession>
<dbReference type="Gene3D" id="3.50.50.60">
    <property type="entry name" value="FAD/NAD(P)-binding domain"/>
    <property type="match status" value="1"/>
</dbReference>
<comment type="caution">
    <text evidence="12">The sequence shown here is derived from an EMBL/GenBank/DDBJ whole genome shotgun (WGS) entry which is preliminary data.</text>
</comment>
<dbReference type="InterPro" id="IPR036188">
    <property type="entry name" value="FAD/NAD-bd_sf"/>
</dbReference>
<sequence>MSRYDVLIVGAGIAGPALAHGLSTLHRAKKPRIALLERSLAEPDRIVGELLQPGGVIALRKLGLEDCLEGFDAIPALGYCVLDSGKSVHIPYPNGYEGRSFHHGRFIMSLRAAVKRAEGVDLIEATATELIEDGGRVVGVKATRKTEEQEFKDEYRADIVIIADGCFSNFRSSVMGRALAKPVTKSQFCGAILKDVTLPIPKHGTVALIKGSGPVLMYQISEHDTRILMDIKQPLPADLKTHILTHVVPQLPSSLHTAIHKALDKDRIRRMPNSFLPPVSQGTSTSKAGAILIGDAWNMRHPLTGGGMTVALSDVVLLRSLLGQVDDWSDWPSIQRMLSSWHWQRKPLASTVNILSVALYDLFGADDENLAVLRTGCFKYFERGGECINGPVSLLSGIAPSPVLLANHFFSVAFYSIWVMFTHPQLISAPNEKPVYAVATIDQYPFLAIKSVRVFWTACVVFGPLLWSEIRWWSPDDPQAGNKVLLQSTLAVGAIVASFAWTLQQVL</sequence>
<keyword evidence="13" id="KW-1185">Reference proteome</keyword>
<keyword evidence="7" id="KW-0492">Microsome</keyword>
<evidence type="ECO:0000256" key="1">
    <source>
        <dbReference type="ARBA" id="ARBA00001974"/>
    </source>
</evidence>
<gene>
    <name evidence="12" type="ORF">D9756_002070</name>
</gene>
<feature type="domain" description="Squalene epoxidase" evidence="11">
    <location>
        <begin position="157"/>
        <end position="430"/>
    </location>
</feature>
<organism evidence="12 13">
    <name type="scientific">Leucocoprinus leucothites</name>
    <dbReference type="NCBI Taxonomy" id="201217"/>
    <lineage>
        <taxon>Eukaryota</taxon>
        <taxon>Fungi</taxon>
        <taxon>Dikarya</taxon>
        <taxon>Basidiomycota</taxon>
        <taxon>Agaricomycotina</taxon>
        <taxon>Agaricomycetes</taxon>
        <taxon>Agaricomycetidae</taxon>
        <taxon>Agaricales</taxon>
        <taxon>Agaricineae</taxon>
        <taxon>Agaricaceae</taxon>
        <taxon>Leucocoprinus</taxon>
    </lineage>
</organism>
<evidence type="ECO:0000313" key="12">
    <source>
        <dbReference type="EMBL" id="KAF5361848.1"/>
    </source>
</evidence>
<reference evidence="12 13" key="1">
    <citation type="journal article" date="2020" name="ISME J.">
        <title>Uncovering the hidden diversity of litter-decomposition mechanisms in mushroom-forming fungi.</title>
        <authorList>
            <person name="Floudas D."/>
            <person name="Bentzer J."/>
            <person name="Ahren D."/>
            <person name="Johansson T."/>
            <person name="Persson P."/>
            <person name="Tunlid A."/>
        </authorList>
    </citation>
    <scope>NUCLEOTIDE SEQUENCE [LARGE SCALE GENOMIC DNA]</scope>
    <source>
        <strain evidence="12 13">CBS 146.42</strain>
    </source>
</reference>
<evidence type="ECO:0000256" key="10">
    <source>
        <dbReference type="RuleBase" id="RU367121"/>
    </source>
</evidence>
<comment type="function">
    <text evidence="10">Catalyzes the stereospecific oxidation of squalene to (S)-2,3-epoxysqualene, and is considered to be a rate-limiting enzyme in steroid biosynthesis.</text>
</comment>
<evidence type="ECO:0000256" key="5">
    <source>
        <dbReference type="ARBA" id="ARBA00022630"/>
    </source>
</evidence>
<dbReference type="Proteomes" id="UP000559027">
    <property type="component" value="Unassembled WGS sequence"/>
</dbReference>
<evidence type="ECO:0000256" key="6">
    <source>
        <dbReference type="ARBA" id="ARBA00022827"/>
    </source>
</evidence>
<dbReference type="SUPFAM" id="SSF51905">
    <property type="entry name" value="FAD/NAD(P)-binding domain"/>
    <property type="match status" value="1"/>
</dbReference>
<evidence type="ECO:0000259" key="11">
    <source>
        <dbReference type="Pfam" id="PF08491"/>
    </source>
</evidence>
<comment type="catalytic activity">
    <reaction evidence="10">
        <text>squalene + reduced [NADPH--hemoprotein reductase] + O2 = (S)-2,3-epoxysqualene + oxidized [NADPH--hemoprotein reductase] + H2O + H(+)</text>
        <dbReference type="Rhea" id="RHEA:25282"/>
        <dbReference type="Rhea" id="RHEA-COMP:11964"/>
        <dbReference type="Rhea" id="RHEA-COMP:11965"/>
        <dbReference type="ChEBI" id="CHEBI:15377"/>
        <dbReference type="ChEBI" id="CHEBI:15378"/>
        <dbReference type="ChEBI" id="CHEBI:15379"/>
        <dbReference type="ChEBI" id="CHEBI:15440"/>
        <dbReference type="ChEBI" id="CHEBI:15441"/>
        <dbReference type="ChEBI" id="CHEBI:57618"/>
        <dbReference type="ChEBI" id="CHEBI:58210"/>
        <dbReference type="EC" id="1.14.14.17"/>
    </reaction>
</comment>
<keyword evidence="6 10" id="KW-0274">FAD</keyword>
<dbReference type="PANTHER" id="PTHR10835">
    <property type="entry name" value="SQUALENE MONOOXYGENASE"/>
    <property type="match status" value="1"/>
</dbReference>
<dbReference type="GO" id="GO:0004506">
    <property type="term" value="F:squalene monooxygenase activity"/>
    <property type="evidence" value="ECO:0007669"/>
    <property type="project" value="UniProtKB-UniRule"/>
</dbReference>
<protein>
    <recommendedName>
        <fullName evidence="4 10">Squalene monooxygenase</fullName>
        <ecNumber evidence="4 10">1.14.14.17</ecNumber>
    </recommendedName>
</protein>
<dbReference type="UniPathway" id="UPA00767">
    <property type="reaction ID" value="UER00752"/>
</dbReference>
<keyword evidence="5 10" id="KW-0285">Flavoprotein</keyword>
<dbReference type="GO" id="GO:0006696">
    <property type="term" value="P:ergosterol biosynthetic process"/>
    <property type="evidence" value="ECO:0007669"/>
    <property type="project" value="TreeGrafter"/>
</dbReference>
<keyword evidence="10" id="KW-0256">Endoplasmic reticulum</keyword>
<comment type="similarity">
    <text evidence="3 10">Belongs to the squalene monooxygenase family.</text>
</comment>
<dbReference type="AlphaFoldDB" id="A0A8H5GBG0"/>
<dbReference type="PANTHER" id="PTHR10835:SF0">
    <property type="entry name" value="SQUALENE MONOOXYGENASE"/>
    <property type="match status" value="1"/>
</dbReference>
<keyword evidence="8 10" id="KW-0560">Oxidoreductase</keyword>
<dbReference type="InterPro" id="IPR013698">
    <property type="entry name" value="Squalene_epoxidase"/>
</dbReference>
<evidence type="ECO:0000256" key="3">
    <source>
        <dbReference type="ARBA" id="ARBA00008802"/>
    </source>
</evidence>
<evidence type="ECO:0000256" key="2">
    <source>
        <dbReference type="ARBA" id="ARBA00004154"/>
    </source>
</evidence>
<keyword evidence="9" id="KW-0472">Membrane</keyword>
<evidence type="ECO:0000313" key="13">
    <source>
        <dbReference type="Proteomes" id="UP000559027"/>
    </source>
</evidence>
<dbReference type="InterPro" id="IPR040125">
    <property type="entry name" value="Squalene_monox"/>
</dbReference>
<proteinExistence type="inferred from homology"/>
<evidence type="ECO:0000256" key="9">
    <source>
        <dbReference type="ARBA" id="ARBA00023136"/>
    </source>
</evidence>
<name>A0A8H5GBG0_9AGAR</name>